<reference evidence="1 2" key="1">
    <citation type="submission" date="2018-07" db="EMBL/GenBank/DDBJ databases">
        <title>Genome sequence of Azospirillum sp. ATCC 49961.</title>
        <authorList>
            <person name="Sant'Anna F.H."/>
            <person name="Baldani J.I."/>
            <person name="Zilli J.E."/>
            <person name="Reis V.M."/>
            <person name="Hartmann A."/>
            <person name="Cruz L."/>
            <person name="de Souza E.M."/>
            <person name="de Oliveira Pedrosa F."/>
            <person name="Passaglia L.M.P."/>
        </authorList>
    </citation>
    <scope>NUCLEOTIDE SEQUENCE [LARGE SCALE GENOMIC DNA]</scope>
    <source>
        <strain evidence="1 2">ATCC 49961</strain>
    </source>
</reference>
<organism evidence="1 2">
    <name type="scientific">Roseomonas genomospecies 6</name>
    <dbReference type="NCBI Taxonomy" id="214106"/>
    <lineage>
        <taxon>Bacteria</taxon>
        <taxon>Pseudomonadati</taxon>
        <taxon>Pseudomonadota</taxon>
        <taxon>Alphaproteobacteria</taxon>
        <taxon>Acetobacterales</taxon>
        <taxon>Roseomonadaceae</taxon>
        <taxon>Roseomonas</taxon>
    </lineage>
</organism>
<dbReference type="RefSeq" id="WP_149471587.1">
    <property type="nucleotide sequence ID" value="NZ_QOKW01000028.1"/>
</dbReference>
<gene>
    <name evidence="1" type="ORF">DS843_25155</name>
</gene>
<protein>
    <submittedName>
        <fullName evidence="1">Uncharacterized protein</fullName>
    </submittedName>
</protein>
<dbReference type="AlphaFoldDB" id="A0A9W7NGB8"/>
<comment type="caution">
    <text evidence="1">The sequence shown here is derived from an EMBL/GenBank/DDBJ whole genome shotgun (WGS) entry which is preliminary data.</text>
</comment>
<dbReference type="Proteomes" id="UP000480854">
    <property type="component" value="Unassembled WGS sequence"/>
</dbReference>
<proteinExistence type="predicted"/>
<evidence type="ECO:0000313" key="1">
    <source>
        <dbReference type="EMBL" id="KAA0676968.1"/>
    </source>
</evidence>
<keyword evidence="2" id="KW-1185">Reference proteome</keyword>
<dbReference type="EMBL" id="QOKW01000028">
    <property type="protein sequence ID" value="KAA0676968.1"/>
    <property type="molecule type" value="Genomic_DNA"/>
</dbReference>
<sequence length="123" mass="13771">MSVRFTIARAHQLTDYLDEDAVLQASPLPVATPTDAAVNDTVDAIVLHCHRWARRGRSARHLDHIQALLEVLRRHAYTLQIELRDAFERDVDALMTQGAICAHPTLTRPVVHFSPTRVAFSGP</sequence>
<evidence type="ECO:0000313" key="2">
    <source>
        <dbReference type="Proteomes" id="UP000480854"/>
    </source>
</evidence>
<accession>A0A9W7NGB8</accession>
<name>A0A9W7NGB8_9PROT</name>